<feature type="region of interest" description="Disordered" evidence="1">
    <location>
        <begin position="1"/>
        <end position="20"/>
    </location>
</feature>
<keyword evidence="2" id="KW-0695">RNA-directed DNA polymerase</keyword>
<name>A0ABQ5C472_9ASTR</name>
<dbReference type="GO" id="GO:0003964">
    <property type="term" value="F:RNA-directed DNA polymerase activity"/>
    <property type="evidence" value="ECO:0007669"/>
    <property type="project" value="UniProtKB-KW"/>
</dbReference>
<reference evidence="2" key="1">
    <citation type="journal article" date="2022" name="Int. J. Mol. Sci.">
        <title>Draft Genome of Tanacetum Coccineum: Genomic Comparison of Closely Related Tanacetum-Family Plants.</title>
        <authorList>
            <person name="Yamashiro T."/>
            <person name="Shiraishi A."/>
            <person name="Nakayama K."/>
            <person name="Satake H."/>
        </authorList>
    </citation>
    <scope>NUCLEOTIDE SEQUENCE</scope>
</reference>
<reference evidence="2" key="2">
    <citation type="submission" date="2022-01" db="EMBL/GenBank/DDBJ databases">
        <authorList>
            <person name="Yamashiro T."/>
            <person name="Shiraishi A."/>
            <person name="Satake H."/>
            <person name="Nakayama K."/>
        </authorList>
    </citation>
    <scope>NUCLEOTIDE SEQUENCE</scope>
</reference>
<comment type="caution">
    <text evidence="2">The sequence shown here is derived from an EMBL/GenBank/DDBJ whole genome shotgun (WGS) entry which is preliminary data.</text>
</comment>
<gene>
    <name evidence="2" type="ORF">Tco_0891154</name>
</gene>
<feature type="compositionally biased region" description="Basic and acidic residues" evidence="1">
    <location>
        <begin position="11"/>
        <end position="20"/>
    </location>
</feature>
<protein>
    <submittedName>
        <fullName evidence="2">Reverse transcriptase domain-containing protein</fullName>
    </submittedName>
</protein>
<keyword evidence="2" id="KW-0808">Transferase</keyword>
<feature type="compositionally biased region" description="Basic and acidic residues" evidence="1">
    <location>
        <begin position="34"/>
        <end position="52"/>
    </location>
</feature>
<keyword evidence="2" id="KW-0548">Nucleotidyltransferase</keyword>
<organism evidence="2 3">
    <name type="scientific">Tanacetum coccineum</name>
    <dbReference type="NCBI Taxonomy" id="301880"/>
    <lineage>
        <taxon>Eukaryota</taxon>
        <taxon>Viridiplantae</taxon>
        <taxon>Streptophyta</taxon>
        <taxon>Embryophyta</taxon>
        <taxon>Tracheophyta</taxon>
        <taxon>Spermatophyta</taxon>
        <taxon>Magnoliopsida</taxon>
        <taxon>eudicotyledons</taxon>
        <taxon>Gunneridae</taxon>
        <taxon>Pentapetalae</taxon>
        <taxon>asterids</taxon>
        <taxon>campanulids</taxon>
        <taxon>Asterales</taxon>
        <taxon>Asteraceae</taxon>
        <taxon>Asteroideae</taxon>
        <taxon>Anthemideae</taxon>
        <taxon>Anthemidinae</taxon>
        <taxon>Tanacetum</taxon>
    </lineage>
</organism>
<accession>A0ABQ5C472</accession>
<feature type="region of interest" description="Disordered" evidence="1">
    <location>
        <begin position="34"/>
        <end position="76"/>
    </location>
</feature>
<sequence>MSKTLMPRMLTRKESMRDRRRSCDWVKIARAIASEKHPTSHEVKQWLNSDDKTELDEQDRPNKSNSSDKPVAIGPEHKLDMLSVGHVAGPYDKFITNGPADMFHECKSVKSHYVGPEQNNQNNIRVCDQSRNENIGNLDLHTSFQKLSDGVMETSTLMVNMNVDQQSDLMIGSNTKEANTSNKLTKGPMSKDKTTGIVSITTLLKGESSRKHVNFRTLPALPMAPNANIMKENMCNVPVWVKFHDILITVFMEDGLSAIATKLGAPLMLNYYTTDMCLESWCRSSYARAMIELWAEQKGNKLEREMLDEKLMLVDDDDGKPLNKVDFDLVNSNSDSDDEVAYDKTAQFMANGGANDASLYEDEYYDI</sequence>
<evidence type="ECO:0000313" key="3">
    <source>
        <dbReference type="Proteomes" id="UP001151760"/>
    </source>
</evidence>
<evidence type="ECO:0000256" key="1">
    <source>
        <dbReference type="SAM" id="MobiDB-lite"/>
    </source>
</evidence>
<dbReference type="EMBL" id="BQNB010013870">
    <property type="protein sequence ID" value="GJT21217.1"/>
    <property type="molecule type" value="Genomic_DNA"/>
</dbReference>
<keyword evidence="3" id="KW-1185">Reference proteome</keyword>
<evidence type="ECO:0000313" key="2">
    <source>
        <dbReference type="EMBL" id="GJT21217.1"/>
    </source>
</evidence>
<proteinExistence type="predicted"/>
<dbReference type="Proteomes" id="UP001151760">
    <property type="component" value="Unassembled WGS sequence"/>
</dbReference>